<sequence>MKCKNVLSLLNQKVPLSLAEKWDNVGLLVEPSNTDELEVSNIFLTNDLTEPVLQEAIEKKANFIISYHPPLFNQFKTVNQKSVSQRIAIKAIENRIPIYSPHSALDSVQGGINDWIANGLLSLTNGKGHSRPIQSTQEAVSKSSHKITVYSNATDSLLSEFAKLVDQHFTISSSVTHLFCNANQLANICNFLKQETQQGNVQHWDITNLEKSPSNVKGQGRLVTLDSPVEIDQVVTCIKQLFELDKVRIGKPLIADPSSKKIQTISLCAGSGGFLILNEKADLYLTGELKHHEILDACAKGNYVLVCDHSNSERGYLKVFKKDLEQLFNNNINIIISEKDTDPLEIV</sequence>
<dbReference type="AlphaFoldDB" id="A0A8J4PXR0"/>
<proteinExistence type="inferred from homology"/>
<evidence type="ECO:0000256" key="4">
    <source>
        <dbReference type="PIRSR" id="PIRSR602678-1"/>
    </source>
</evidence>
<dbReference type="Pfam" id="PF01784">
    <property type="entry name" value="DUF34_NIF3"/>
    <property type="match status" value="1"/>
</dbReference>
<reference evidence="5" key="1">
    <citation type="submission" date="2020-01" db="EMBL/GenBank/DDBJ databases">
        <title>Development of genomics and gene disruption for Polysphondylium violaceum indicates a role for the polyketide synthase stlB in stalk morphogenesis.</title>
        <authorList>
            <person name="Narita B."/>
            <person name="Kawabe Y."/>
            <person name="Kin K."/>
            <person name="Saito T."/>
            <person name="Gibbs R."/>
            <person name="Kuspa A."/>
            <person name="Muzny D."/>
            <person name="Queller D."/>
            <person name="Richards S."/>
            <person name="Strassman J."/>
            <person name="Sucgang R."/>
            <person name="Worley K."/>
            <person name="Schaap P."/>
        </authorList>
    </citation>
    <scope>NUCLEOTIDE SEQUENCE</scope>
    <source>
        <strain evidence="5">QSvi11</strain>
    </source>
</reference>
<keyword evidence="4" id="KW-0479">Metal-binding</keyword>
<evidence type="ECO:0000313" key="6">
    <source>
        <dbReference type="Proteomes" id="UP000695562"/>
    </source>
</evidence>
<name>A0A8J4PXR0_9MYCE</name>
<evidence type="ECO:0000256" key="1">
    <source>
        <dbReference type="ARBA" id="ARBA00006964"/>
    </source>
</evidence>
<dbReference type="FunFam" id="3.40.1390.30:FF:000001">
    <property type="entry name" value="GTP cyclohydrolase 1 type 2"/>
    <property type="match status" value="1"/>
</dbReference>
<dbReference type="EMBL" id="AJWJ01000168">
    <property type="protein sequence ID" value="KAF2074034.1"/>
    <property type="molecule type" value="Genomic_DNA"/>
</dbReference>
<accession>A0A8J4PXR0</accession>
<protein>
    <recommendedName>
        <fullName evidence="2 3">NIF3-like protein 1</fullName>
    </recommendedName>
</protein>
<organism evidence="5 6">
    <name type="scientific">Polysphondylium violaceum</name>
    <dbReference type="NCBI Taxonomy" id="133409"/>
    <lineage>
        <taxon>Eukaryota</taxon>
        <taxon>Amoebozoa</taxon>
        <taxon>Evosea</taxon>
        <taxon>Eumycetozoa</taxon>
        <taxon>Dictyostelia</taxon>
        <taxon>Dictyosteliales</taxon>
        <taxon>Dictyosteliaceae</taxon>
        <taxon>Polysphondylium</taxon>
    </lineage>
</organism>
<dbReference type="OrthoDB" id="3345469at2759"/>
<dbReference type="SUPFAM" id="SSF102705">
    <property type="entry name" value="NIF3 (NGG1p interacting factor 3)-like"/>
    <property type="match status" value="1"/>
</dbReference>
<evidence type="ECO:0000313" key="5">
    <source>
        <dbReference type="EMBL" id="KAF2074034.1"/>
    </source>
</evidence>
<evidence type="ECO:0000256" key="3">
    <source>
        <dbReference type="PIRNR" id="PIRNR037490"/>
    </source>
</evidence>
<feature type="binding site" evidence="4">
    <location>
        <position position="313"/>
    </location>
    <ligand>
        <name>a divalent metal cation</name>
        <dbReference type="ChEBI" id="CHEBI:60240"/>
        <label>1</label>
    </ligand>
</feature>
<feature type="binding site" evidence="4">
    <location>
        <position position="68"/>
    </location>
    <ligand>
        <name>a divalent metal cation</name>
        <dbReference type="ChEBI" id="CHEBI:60240"/>
        <label>1</label>
    </ligand>
</feature>
<dbReference type="PIRSF" id="PIRSF037490">
    <property type="entry name" value="UCP037490_NIF3_euk"/>
    <property type="match status" value="1"/>
</dbReference>
<dbReference type="GO" id="GO:0005739">
    <property type="term" value="C:mitochondrion"/>
    <property type="evidence" value="ECO:0007669"/>
    <property type="project" value="TreeGrafter"/>
</dbReference>
<dbReference type="InterPro" id="IPR036069">
    <property type="entry name" value="DUF34/NIF3_sf"/>
</dbReference>
<dbReference type="NCBIfam" id="TIGR00486">
    <property type="entry name" value="YbgI_SA1388"/>
    <property type="match status" value="1"/>
</dbReference>
<keyword evidence="6" id="KW-1185">Reference proteome</keyword>
<dbReference type="PANTHER" id="PTHR13799">
    <property type="entry name" value="NGG1 INTERACTING FACTOR 3"/>
    <property type="match status" value="1"/>
</dbReference>
<comment type="caution">
    <text evidence="5">The sequence shown here is derived from an EMBL/GenBank/DDBJ whole genome shotgun (WGS) entry which is preliminary data.</text>
</comment>
<dbReference type="PANTHER" id="PTHR13799:SF13">
    <property type="entry name" value="NIF3-LIKE PROTEIN 1"/>
    <property type="match status" value="1"/>
</dbReference>
<dbReference type="InterPro" id="IPR017222">
    <property type="entry name" value="DUF34/NIF3_animal"/>
</dbReference>
<evidence type="ECO:0000256" key="2">
    <source>
        <dbReference type="ARBA" id="ARBA00019069"/>
    </source>
</evidence>
<dbReference type="Proteomes" id="UP000695562">
    <property type="component" value="Unassembled WGS sequence"/>
</dbReference>
<feature type="binding site" evidence="4">
    <location>
        <position position="106"/>
    </location>
    <ligand>
        <name>a divalent metal cation</name>
        <dbReference type="ChEBI" id="CHEBI:60240"/>
        <label>1</label>
    </ligand>
</feature>
<dbReference type="Gene3D" id="3.40.1390.30">
    <property type="entry name" value="NIF3 (NGG1p interacting factor 3)-like"/>
    <property type="match status" value="2"/>
</dbReference>
<comment type="similarity">
    <text evidence="1 3">Belongs to the GTP cyclohydrolase I type 2/NIF3 family.</text>
</comment>
<feature type="binding site" evidence="4">
    <location>
        <position position="309"/>
    </location>
    <ligand>
        <name>a divalent metal cation</name>
        <dbReference type="ChEBI" id="CHEBI:60240"/>
        <label>1</label>
    </ligand>
</feature>
<dbReference type="InterPro" id="IPR002678">
    <property type="entry name" value="DUF34/NIF3"/>
</dbReference>
<gene>
    <name evidence="5" type="ORF">CYY_004648</name>
</gene>
<dbReference type="GO" id="GO:0046872">
    <property type="term" value="F:metal ion binding"/>
    <property type="evidence" value="ECO:0007669"/>
    <property type="project" value="UniProtKB-KW"/>
</dbReference>